<evidence type="ECO:0000256" key="2">
    <source>
        <dbReference type="ARBA" id="ARBA00022723"/>
    </source>
</evidence>
<dbReference type="GO" id="GO:0046872">
    <property type="term" value="F:metal ion binding"/>
    <property type="evidence" value="ECO:0007669"/>
    <property type="project" value="UniProtKB-KW"/>
</dbReference>
<protein>
    <submittedName>
        <fullName evidence="7">Acetylornithine deacetylase</fullName>
    </submittedName>
</protein>
<proteinExistence type="predicted"/>
<evidence type="ECO:0000256" key="4">
    <source>
        <dbReference type="ARBA" id="ARBA00022833"/>
    </source>
</evidence>
<sequence>MPVIDIKKLKKEAIKLLIKLINIPSVSKNEYQASVLIENYFHKHGFYVKRKFNNIWVENSNFPKKENVKTILLNSHIDTVKPVKGWRTNPFTATKKYDQIIGLGSNDAGGCVVSLISTFLYLSNLSNFPYKLIISITAEEEISGKLGIRSILKEFGCIDLGIIGEPTNMKVAVAEKGLMVLYCIALGRSVHSAKSNGINAIYLAIKDINNLKNMLFDRKSILLGYSTLNITQIQGGIQHNIIPDFCSFIVDIRMNDLYEKNEFIEIIQKTIHSKIEIRSYHSTSYISSTHPIVLHAKFMGIKTYGSPTLSDQSIMTFPTIKMGVGDSSRSHTSNEYILVSEIEKGIDIYIGLLTRFLF</sequence>
<dbReference type="SUPFAM" id="SSF53187">
    <property type="entry name" value="Zn-dependent exopeptidases"/>
    <property type="match status" value="1"/>
</dbReference>
<dbReference type="InterPro" id="IPR050072">
    <property type="entry name" value="Peptidase_M20A"/>
</dbReference>
<dbReference type="Pfam" id="PF01546">
    <property type="entry name" value="Peptidase_M20"/>
    <property type="match status" value="1"/>
</dbReference>
<dbReference type="Pfam" id="PF07687">
    <property type="entry name" value="M20_dimer"/>
    <property type="match status" value="1"/>
</dbReference>
<name>A0A6G6BRE9_9FLAO</name>
<evidence type="ECO:0000256" key="3">
    <source>
        <dbReference type="ARBA" id="ARBA00022801"/>
    </source>
</evidence>
<reference evidence="7" key="1">
    <citation type="journal article" date="2020" name="Biol. Lett.">
        <title>Evolutionary rates are correlated between cockroach symbionts and mitochondrial genomes.</title>
        <authorList>
            <person name="Arab D.A."/>
            <person name="Bourguignon T."/>
            <person name="Wang Z."/>
            <person name="Ho S.Y.W."/>
            <person name="Lo N."/>
        </authorList>
    </citation>
    <scope>NUCLEOTIDE SEQUENCE</scope>
    <source>
        <strain evidence="7">DHOG3961</strain>
    </source>
</reference>
<feature type="domain" description="Peptidase M20 dimerisation" evidence="6">
    <location>
        <begin position="173"/>
        <end position="272"/>
    </location>
</feature>
<dbReference type="PROSITE" id="PS00758">
    <property type="entry name" value="ARGE_DAPE_CPG2_1"/>
    <property type="match status" value="1"/>
</dbReference>
<evidence type="ECO:0000256" key="1">
    <source>
        <dbReference type="ARBA" id="ARBA00001947"/>
    </source>
</evidence>
<evidence type="ECO:0000259" key="6">
    <source>
        <dbReference type="Pfam" id="PF07687"/>
    </source>
</evidence>
<dbReference type="GO" id="GO:0006526">
    <property type="term" value="P:L-arginine biosynthetic process"/>
    <property type="evidence" value="ECO:0007669"/>
    <property type="project" value="TreeGrafter"/>
</dbReference>
<dbReference type="InterPro" id="IPR011650">
    <property type="entry name" value="Peptidase_M20_dimer"/>
</dbReference>
<evidence type="ECO:0000256" key="5">
    <source>
        <dbReference type="ARBA" id="ARBA00023285"/>
    </source>
</evidence>
<feature type="non-terminal residue" evidence="7">
    <location>
        <position position="358"/>
    </location>
</feature>
<dbReference type="AlphaFoldDB" id="A0A6G6BRE9"/>
<dbReference type="SUPFAM" id="SSF55031">
    <property type="entry name" value="Bacterial exopeptidase dimerisation domain"/>
    <property type="match status" value="1"/>
</dbReference>
<dbReference type="InterPro" id="IPR001261">
    <property type="entry name" value="ArgE/DapE_CS"/>
</dbReference>
<dbReference type="InterPro" id="IPR036264">
    <property type="entry name" value="Bact_exopeptidase_dim_dom"/>
</dbReference>
<dbReference type="Gene3D" id="3.30.70.360">
    <property type="match status" value="1"/>
</dbReference>
<dbReference type="PANTHER" id="PTHR43808:SF31">
    <property type="entry name" value="N-ACETYL-L-CITRULLINE DEACETYLASE"/>
    <property type="match status" value="1"/>
</dbReference>
<dbReference type="InterPro" id="IPR002933">
    <property type="entry name" value="Peptidase_M20"/>
</dbReference>
<accession>A0A6G6BRE9</accession>
<keyword evidence="2" id="KW-0479">Metal-binding</keyword>
<organism evidence="7">
    <name type="scientific">Blattabacterium sp.</name>
    <name type="common">Amazonina sp.</name>
    <dbReference type="NCBI Taxonomy" id="2712787"/>
    <lineage>
        <taxon>Bacteria</taxon>
        <taxon>Pseudomonadati</taxon>
        <taxon>Bacteroidota</taxon>
        <taxon>Flavobacteriia</taxon>
        <taxon>Flavobacteriales</taxon>
        <taxon>Blattabacteriaceae</taxon>
        <taxon>Blattabacterium</taxon>
    </lineage>
</organism>
<dbReference type="EMBL" id="MN040457">
    <property type="protein sequence ID" value="QID54437.1"/>
    <property type="molecule type" value="Genomic_DNA"/>
</dbReference>
<keyword evidence="5" id="KW-0170">Cobalt</keyword>
<dbReference type="GO" id="GO:0008777">
    <property type="term" value="F:acetylornithine deacetylase activity"/>
    <property type="evidence" value="ECO:0007669"/>
    <property type="project" value="TreeGrafter"/>
</dbReference>
<evidence type="ECO:0000313" key="7">
    <source>
        <dbReference type="EMBL" id="QID54437.1"/>
    </source>
</evidence>
<comment type="cofactor">
    <cofactor evidence="1">
        <name>Zn(2+)</name>
        <dbReference type="ChEBI" id="CHEBI:29105"/>
    </cofactor>
</comment>
<dbReference type="PANTHER" id="PTHR43808">
    <property type="entry name" value="ACETYLORNITHINE DEACETYLASE"/>
    <property type="match status" value="1"/>
</dbReference>
<keyword evidence="3" id="KW-0378">Hydrolase</keyword>
<keyword evidence="4" id="KW-0862">Zinc</keyword>
<dbReference type="Gene3D" id="3.40.630.10">
    <property type="entry name" value="Zn peptidases"/>
    <property type="match status" value="1"/>
</dbReference>